<dbReference type="EMBL" id="JACHVA010000053">
    <property type="protein sequence ID" value="MBC2601456.1"/>
    <property type="molecule type" value="Genomic_DNA"/>
</dbReference>
<proteinExistence type="predicted"/>
<dbReference type="InterPro" id="IPR015424">
    <property type="entry name" value="PyrdxlP-dep_Trfase"/>
</dbReference>
<dbReference type="InterPro" id="IPR049315">
    <property type="entry name" value="GDC-P_N"/>
</dbReference>
<evidence type="ECO:0000256" key="4">
    <source>
        <dbReference type="ARBA" id="ARBA00022898"/>
    </source>
</evidence>
<dbReference type="Gene3D" id="3.90.1150.10">
    <property type="entry name" value="Aspartate Aminotransferase, domain 1"/>
    <property type="match status" value="2"/>
</dbReference>
<dbReference type="GO" id="GO:0005960">
    <property type="term" value="C:glycine cleavage complex"/>
    <property type="evidence" value="ECO:0007669"/>
    <property type="project" value="TreeGrafter"/>
</dbReference>
<dbReference type="Gene3D" id="3.40.640.10">
    <property type="entry name" value="Type I PLP-dependent aspartate aminotransferase-like (Major domain)"/>
    <property type="match status" value="2"/>
</dbReference>
<keyword evidence="4" id="KW-0663">Pyridoxal phosphate</keyword>
<dbReference type="InterPro" id="IPR015421">
    <property type="entry name" value="PyrdxlP-dep_Trfase_major"/>
</dbReference>
<organism evidence="10 11">
    <name type="scientific">Puniceicoccus vermicola</name>
    <dbReference type="NCBI Taxonomy" id="388746"/>
    <lineage>
        <taxon>Bacteria</taxon>
        <taxon>Pseudomonadati</taxon>
        <taxon>Verrucomicrobiota</taxon>
        <taxon>Opitutia</taxon>
        <taxon>Puniceicoccales</taxon>
        <taxon>Puniceicoccaceae</taxon>
        <taxon>Puniceicoccus</taxon>
    </lineage>
</organism>
<feature type="domain" description="Aminotransferase class V" evidence="7">
    <location>
        <begin position="622"/>
        <end position="740"/>
    </location>
</feature>
<dbReference type="RefSeq" id="WP_185692169.1">
    <property type="nucleotide sequence ID" value="NZ_JACHVA010000053.1"/>
</dbReference>
<comment type="function">
    <text evidence="2">The glycine cleavage system catalyzes the degradation of glycine. The P protein binds the alpha-amino group of glycine through its pyridoxal phosphate cofactor; CO(2) is released and the remaining methylamine moiety is then transferred to the lipoamide cofactor of the H protein.</text>
</comment>
<evidence type="ECO:0000259" key="7">
    <source>
        <dbReference type="Pfam" id="PF00266"/>
    </source>
</evidence>
<evidence type="ECO:0000313" key="11">
    <source>
        <dbReference type="Proteomes" id="UP000525652"/>
    </source>
</evidence>
<evidence type="ECO:0000256" key="5">
    <source>
        <dbReference type="ARBA" id="ARBA00023002"/>
    </source>
</evidence>
<evidence type="ECO:0000259" key="8">
    <source>
        <dbReference type="Pfam" id="PF02347"/>
    </source>
</evidence>
<protein>
    <recommendedName>
        <fullName evidence="3">glycine dehydrogenase (aminomethyl-transferring)</fullName>
        <ecNumber evidence="3">1.4.4.2</ecNumber>
    </recommendedName>
</protein>
<dbReference type="InterPro" id="IPR015422">
    <property type="entry name" value="PyrdxlP-dep_Trfase_small"/>
</dbReference>
<dbReference type="GO" id="GO:0019464">
    <property type="term" value="P:glycine decarboxylation via glycine cleavage system"/>
    <property type="evidence" value="ECO:0007669"/>
    <property type="project" value="TreeGrafter"/>
</dbReference>
<name>A0A7X1AWV7_9BACT</name>
<dbReference type="Pfam" id="PF21478">
    <property type="entry name" value="GcvP2_C"/>
    <property type="match status" value="1"/>
</dbReference>
<feature type="domain" description="Glycine cleavage system P-protein N-terminal" evidence="8">
    <location>
        <begin position="21"/>
        <end position="475"/>
    </location>
</feature>
<dbReference type="Pfam" id="PF00266">
    <property type="entry name" value="Aminotran_5"/>
    <property type="match status" value="1"/>
</dbReference>
<reference evidence="10 11" key="1">
    <citation type="submission" date="2020-07" db="EMBL/GenBank/DDBJ databases">
        <authorList>
            <person name="Feng X."/>
        </authorList>
    </citation>
    <scope>NUCLEOTIDE SEQUENCE [LARGE SCALE GENOMIC DNA]</scope>
    <source>
        <strain evidence="10 11">JCM14086</strain>
    </source>
</reference>
<dbReference type="InterPro" id="IPR000192">
    <property type="entry name" value="Aminotrans_V_dom"/>
</dbReference>
<dbReference type="Pfam" id="PF02347">
    <property type="entry name" value="GDC-P"/>
    <property type="match status" value="1"/>
</dbReference>
<dbReference type="GO" id="GO:0005829">
    <property type="term" value="C:cytosol"/>
    <property type="evidence" value="ECO:0007669"/>
    <property type="project" value="TreeGrafter"/>
</dbReference>
<evidence type="ECO:0000313" key="10">
    <source>
        <dbReference type="EMBL" id="MBC2601456.1"/>
    </source>
</evidence>
<accession>A0A7X1AWV7</accession>
<dbReference type="GO" id="GO:0016594">
    <property type="term" value="F:glycine binding"/>
    <property type="evidence" value="ECO:0007669"/>
    <property type="project" value="TreeGrafter"/>
</dbReference>
<comment type="cofactor">
    <cofactor evidence="1">
        <name>pyridoxal 5'-phosphate</name>
        <dbReference type="ChEBI" id="CHEBI:597326"/>
    </cofactor>
</comment>
<dbReference type="Proteomes" id="UP000525652">
    <property type="component" value="Unassembled WGS sequence"/>
</dbReference>
<gene>
    <name evidence="10" type="primary">gcvPB</name>
    <name evidence="10" type="ORF">H5P30_06660</name>
</gene>
<evidence type="ECO:0000256" key="2">
    <source>
        <dbReference type="ARBA" id="ARBA00003788"/>
    </source>
</evidence>
<dbReference type="PANTHER" id="PTHR11773">
    <property type="entry name" value="GLYCINE DEHYDROGENASE, DECARBOXYLATING"/>
    <property type="match status" value="1"/>
</dbReference>
<dbReference type="NCBIfam" id="NF003346">
    <property type="entry name" value="PRK04366.1"/>
    <property type="match status" value="1"/>
</dbReference>
<evidence type="ECO:0000256" key="3">
    <source>
        <dbReference type="ARBA" id="ARBA00012134"/>
    </source>
</evidence>
<dbReference type="AlphaFoldDB" id="A0A7X1AWV7"/>
<dbReference type="InterPro" id="IPR020581">
    <property type="entry name" value="GDC_P"/>
</dbReference>
<evidence type="ECO:0000259" key="9">
    <source>
        <dbReference type="Pfam" id="PF21478"/>
    </source>
</evidence>
<dbReference type="PANTHER" id="PTHR11773:SF1">
    <property type="entry name" value="GLYCINE DEHYDROGENASE (DECARBOXYLATING), MITOCHONDRIAL"/>
    <property type="match status" value="1"/>
</dbReference>
<keyword evidence="5 10" id="KW-0560">Oxidoreductase</keyword>
<dbReference type="InterPro" id="IPR049316">
    <property type="entry name" value="GDC-P_C"/>
</dbReference>
<feature type="domain" description="Glycine dehydrogenase C-terminal" evidence="9">
    <location>
        <begin position="818"/>
        <end position="923"/>
    </location>
</feature>
<keyword evidence="11" id="KW-1185">Reference proteome</keyword>
<dbReference type="GO" id="GO:0004375">
    <property type="term" value="F:glycine dehydrogenase (decarboxylating) activity"/>
    <property type="evidence" value="ECO:0007669"/>
    <property type="project" value="UniProtKB-EC"/>
</dbReference>
<sequence>MPEDQTLPPLLTENFRETARHYIPLSPEEESTMLAKVGVKTLSDLYQHIPQAIQFQSELPVPEELNESETRAHVSRLANANRPLPSFASDGLPDWTQPEIVARVSALRRLATSYTPYQPERSQGTLTAHWIYQCLLSEITGYEAVNSSLYDRSTALVEASFCSLRLKKKSSLIAVAGSLEPSDLDVLDTHLADTAFDVLRIECDPKTGRMNPETVRTILAEQADEISAFAFPQINTFGVLEEVDALTDLCREIGVRSIAVIDPFLLGPGGLQAPIHFGEAGADIAIGEGQHLALEPNFGGPGLGLFAIRFDSKHRNDIRNAPGRFVGGASDRSGQSGKVMVLSTREQHIRKEKATSNICSNQAFLATLVGAALLRRGSEGLREAIASARSSLQAFLGKLPEIPGVRCAFPESPVFTEITLATDFPVRDALEKGLEAGILVGTDVSARIPSSQTSFLKLTFTDRTTSEDLETLISVLQACAKEGSASDAASVAEPPASALRSEGPEIPRFSEEELYAYYRKLDALNAAPEEAPYPLGSCTMKYNPYLNEWAAGLEGFTRIHPAAPESCIQGSLEILFETQEWFKNMTGLAGVTTQPVAGAQGELVGLKMFQAYHRARGDEHRNVMLIPRSAHGTNFATAAMAGFPAGRGIALLKADSTGCIDPEDLDAKIEEFGPRIAGIMITNPNTGGIFETAFAEIAEKVHKAGGLVYLDGANLNAIAGWIDLGAMGVDAVHSNLHKTWTIPHGGGGPGDGIVAVSERLTDFLPGKQIIRNGDHFTTITPPSSIGTFHRHWGNFAHKVRCYTYLLRLGKEGIPRMSGTAVLAARYLQKSLDDQFPLLPTGTDAAPRMHEFILSLTEEQFEALEKVGVSRPQAIPSFGKMFLDFGYHAPTVAFPEALGLMFEPTESYTQAELDRLAETAKAIGELVISHPEIVRDGPHFTPVKRFDEVSANRNPVLRESMATLPETPAIGPASCELLARPVPEILAELRNLPIAAEAVEA</sequence>
<dbReference type="GO" id="GO:0030170">
    <property type="term" value="F:pyridoxal phosphate binding"/>
    <property type="evidence" value="ECO:0007669"/>
    <property type="project" value="TreeGrafter"/>
</dbReference>
<evidence type="ECO:0000256" key="6">
    <source>
        <dbReference type="ARBA" id="ARBA00049026"/>
    </source>
</evidence>
<evidence type="ECO:0000256" key="1">
    <source>
        <dbReference type="ARBA" id="ARBA00001933"/>
    </source>
</evidence>
<comment type="catalytic activity">
    <reaction evidence="6">
        <text>N(6)-[(R)-lipoyl]-L-lysyl-[glycine-cleavage complex H protein] + glycine + H(+) = N(6)-[(R)-S(8)-aminomethyldihydrolipoyl]-L-lysyl-[glycine-cleavage complex H protein] + CO2</text>
        <dbReference type="Rhea" id="RHEA:24304"/>
        <dbReference type="Rhea" id="RHEA-COMP:10494"/>
        <dbReference type="Rhea" id="RHEA-COMP:10495"/>
        <dbReference type="ChEBI" id="CHEBI:15378"/>
        <dbReference type="ChEBI" id="CHEBI:16526"/>
        <dbReference type="ChEBI" id="CHEBI:57305"/>
        <dbReference type="ChEBI" id="CHEBI:83099"/>
        <dbReference type="ChEBI" id="CHEBI:83143"/>
        <dbReference type="EC" id="1.4.4.2"/>
    </reaction>
</comment>
<dbReference type="SUPFAM" id="SSF53383">
    <property type="entry name" value="PLP-dependent transferases"/>
    <property type="match status" value="2"/>
</dbReference>
<comment type="caution">
    <text evidence="10">The sequence shown here is derived from an EMBL/GenBank/DDBJ whole genome shotgun (WGS) entry which is preliminary data.</text>
</comment>
<dbReference type="EC" id="1.4.4.2" evidence="3"/>